<dbReference type="GO" id="GO:0005634">
    <property type="term" value="C:nucleus"/>
    <property type="evidence" value="ECO:0007669"/>
    <property type="project" value="UniProtKB-SubCell"/>
</dbReference>
<feature type="domain" description="AP2/ERF" evidence="6">
    <location>
        <begin position="238"/>
        <end position="295"/>
    </location>
</feature>
<gene>
    <name evidence="7" type="ORF">RND71_001318</name>
</gene>
<protein>
    <recommendedName>
        <fullName evidence="6">AP2/ERF domain-containing protein</fullName>
    </recommendedName>
</protein>
<reference evidence="7" key="1">
    <citation type="submission" date="2023-12" db="EMBL/GenBank/DDBJ databases">
        <title>Genome assembly of Anisodus tanguticus.</title>
        <authorList>
            <person name="Wang Y.-J."/>
        </authorList>
    </citation>
    <scope>NUCLEOTIDE SEQUENCE</scope>
    <source>
        <strain evidence="7">KB-2021</strain>
        <tissue evidence="7">Leaf</tissue>
    </source>
</reference>
<dbReference type="Gene3D" id="3.30.730.10">
    <property type="entry name" value="AP2/ERF domain"/>
    <property type="match status" value="1"/>
</dbReference>
<dbReference type="PROSITE" id="PS51032">
    <property type="entry name" value="AP2_ERF"/>
    <property type="match status" value="1"/>
</dbReference>
<dbReference type="GO" id="GO:0003677">
    <property type="term" value="F:DNA binding"/>
    <property type="evidence" value="ECO:0007669"/>
    <property type="project" value="UniProtKB-KW"/>
</dbReference>
<dbReference type="PANTHER" id="PTHR15140">
    <property type="entry name" value="TUBULIN-SPECIFIC CHAPERONE E"/>
    <property type="match status" value="1"/>
</dbReference>
<keyword evidence="5" id="KW-0539">Nucleus</keyword>
<dbReference type="SUPFAM" id="SSF54171">
    <property type="entry name" value="DNA-binding domain"/>
    <property type="match status" value="1"/>
</dbReference>
<comment type="caution">
    <text evidence="7">The sequence shown here is derived from an EMBL/GenBank/DDBJ whole genome shotgun (WGS) entry which is preliminary data.</text>
</comment>
<dbReference type="PRINTS" id="PR00367">
    <property type="entry name" value="ETHRSPELEMNT"/>
</dbReference>
<dbReference type="Pfam" id="PF00847">
    <property type="entry name" value="AP2"/>
    <property type="match status" value="1"/>
</dbReference>
<proteinExistence type="predicted"/>
<keyword evidence="3" id="KW-0238">DNA-binding</keyword>
<dbReference type="Proteomes" id="UP001291623">
    <property type="component" value="Unassembled WGS sequence"/>
</dbReference>
<keyword evidence="8" id="KW-1185">Reference proteome</keyword>
<dbReference type="SUPFAM" id="SSF52047">
    <property type="entry name" value="RNI-like"/>
    <property type="match status" value="1"/>
</dbReference>
<evidence type="ECO:0000313" key="7">
    <source>
        <dbReference type="EMBL" id="KAK4379456.1"/>
    </source>
</evidence>
<dbReference type="InterPro" id="IPR001471">
    <property type="entry name" value="AP2/ERF_dom"/>
</dbReference>
<evidence type="ECO:0000259" key="6">
    <source>
        <dbReference type="PROSITE" id="PS51032"/>
    </source>
</evidence>
<dbReference type="InterPro" id="IPR016177">
    <property type="entry name" value="DNA-bd_dom_sf"/>
</dbReference>
<keyword evidence="2" id="KW-0805">Transcription regulation</keyword>
<name>A0AAE1T0Z1_9SOLA</name>
<accession>A0AAE1T0Z1</accession>
<evidence type="ECO:0000313" key="8">
    <source>
        <dbReference type="Proteomes" id="UP001291623"/>
    </source>
</evidence>
<dbReference type="PANTHER" id="PTHR15140:SF49">
    <property type="entry name" value="LATE BLIGHT RESISTANCE PROTEIN HOMOLOG R1A-3"/>
    <property type="match status" value="1"/>
</dbReference>
<keyword evidence="4" id="KW-0804">Transcription</keyword>
<dbReference type="GO" id="GO:0003700">
    <property type="term" value="F:DNA-binding transcription factor activity"/>
    <property type="evidence" value="ECO:0007669"/>
    <property type="project" value="InterPro"/>
</dbReference>
<sequence>MDAEDSNRDVGLQHLQELSLICFASCTNEVLSCLTNLKKLRIDNIKYLKGTAGSLLNLVYLNKLESLHLWFDRQGLHCQLPLAEWCSFPVSLKRLSIFNGQLPWEDVPTLAKLPILEALKLGVDALHGKVWKLYDEDQFNHLKFLKVDKLDLEQWEAGSSIELYACDNPDLEKSAREVQEEVASVAGNDCLDVRIDDEEATSMVAPSNTTIHTNKTVPAEVGAAAGSSEETGEKRRRYIGGVRQQRWGKWAAEIRDPHKAERVGLGTFDTAEEAARTYDNAALRFKSNITKINFPENESGQKLL</sequence>
<evidence type="ECO:0000256" key="3">
    <source>
        <dbReference type="ARBA" id="ARBA00023125"/>
    </source>
</evidence>
<evidence type="ECO:0000256" key="2">
    <source>
        <dbReference type="ARBA" id="ARBA00023015"/>
    </source>
</evidence>
<organism evidence="7 8">
    <name type="scientific">Anisodus tanguticus</name>
    <dbReference type="NCBI Taxonomy" id="243964"/>
    <lineage>
        <taxon>Eukaryota</taxon>
        <taxon>Viridiplantae</taxon>
        <taxon>Streptophyta</taxon>
        <taxon>Embryophyta</taxon>
        <taxon>Tracheophyta</taxon>
        <taxon>Spermatophyta</taxon>
        <taxon>Magnoliopsida</taxon>
        <taxon>eudicotyledons</taxon>
        <taxon>Gunneridae</taxon>
        <taxon>Pentapetalae</taxon>
        <taxon>asterids</taxon>
        <taxon>lamiids</taxon>
        <taxon>Solanales</taxon>
        <taxon>Solanaceae</taxon>
        <taxon>Solanoideae</taxon>
        <taxon>Hyoscyameae</taxon>
        <taxon>Anisodus</taxon>
    </lineage>
</organism>
<dbReference type="CDD" id="cd00018">
    <property type="entry name" value="AP2"/>
    <property type="match status" value="1"/>
</dbReference>
<dbReference type="InterPro" id="IPR036955">
    <property type="entry name" value="AP2/ERF_dom_sf"/>
</dbReference>
<dbReference type="AlphaFoldDB" id="A0AAE1T0Z1"/>
<dbReference type="Gene3D" id="3.80.10.10">
    <property type="entry name" value="Ribonuclease Inhibitor"/>
    <property type="match status" value="1"/>
</dbReference>
<evidence type="ECO:0000256" key="4">
    <source>
        <dbReference type="ARBA" id="ARBA00023163"/>
    </source>
</evidence>
<evidence type="ECO:0000256" key="5">
    <source>
        <dbReference type="ARBA" id="ARBA00023242"/>
    </source>
</evidence>
<dbReference type="SMART" id="SM00380">
    <property type="entry name" value="AP2"/>
    <property type="match status" value="1"/>
</dbReference>
<comment type="subcellular location">
    <subcellularLocation>
        <location evidence="1">Nucleus</location>
    </subcellularLocation>
</comment>
<dbReference type="EMBL" id="JAVYJV010000001">
    <property type="protein sequence ID" value="KAK4379456.1"/>
    <property type="molecule type" value="Genomic_DNA"/>
</dbReference>
<dbReference type="InterPro" id="IPR032675">
    <property type="entry name" value="LRR_dom_sf"/>
</dbReference>
<evidence type="ECO:0000256" key="1">
    <source>
        <dbReference type="ARBA" id="ARBA00004123"/>
    </source>
</evidence>